<evidence type="ECO:0000256" key="8">
    <source>
        <dbReference type="SAM" id="MobiDB-lite"/>
    </source>
</evidence>
<evidence type="ECO:0000256" key="7">
    <source>
        <dbReference type="RuleBase" id="RU003681"/>
    </source>
</evidence>
<comment type="caution">
    <text evidence="10">The sequence shown here is derived from an EMBL/GenBank/DDBJ whole genome shotgun (WGS) entry which is preliminary data.</text>
</comment>
<dbReference type="PROSITE" id="PS00305">
    <property type="entry name" value="11S_SEED_STORAGE"/>
    <property type="match status" value="1"/>
</dbReference>
<dbReference type="AlphaFoldDB" id="A0A6A1W223"/>
<dbReference type="InterPro" id="IPR011051">
    <property type="entry name" value="RmlC_Cupin_sf"/>
</dbReference>
<organism evidence="10 11">
    <name type="scientific">Morella rubra</name>
    <name type="common">Chinese bayberry</name>
    <dbReference type="NCBI Taxonomy" id="262757"/>
    <lineage>
        <taxon>Eukaryota</taxon>
        <taxon>Viridiplantae</taxon>
        <taxon>Streptophyta</taxon>
        <taxon>Embryophyta</taxon>
        <taxon>Tracheophyta</taxon>
        <taxon>Spermatophyta</taxon>
        <taxon>Magnoliopsida</taxon>
        <taxon>eudicotyledons</taxon>
        <taxon>Gunneridae</taxon>
        <taxon>Pentapetalae</taxon>
        <taxon>rosids</taxon>
        <taxon>fabids</taxon>
        <taxon>Fagales</taxon>
        <taxon>Myricaceae</taxon>
        <taxon>Morella</taxon>
    </lineage>
</organism>
<dbReference type="Gene3D" id="2.60.120.10">
    <property type="entry name" value="Jelly Rolls"/>
    <property type="match status" value="2"/>
</dbReference>
<evidence type="ECO:0000313" key="11">
    <source>
        <dbReference type="Proteomes" id="UP000516437"/>
    </source>
</evidence>
<dbReference type="InterPro" id="IPR050253">
    <property type="entry name" value="Seed_Storage-Functional"/>
</dbReference>
<dbReference type="InterPro" id="IPR014710">
    <property type="entry name" value="RmlC-like_jellyroll"/>
</dbReference>
<dbReference type="CDD" id="cd02243">
    <property type="entry name" value="cupin_11S_legumin_C"/>
    <property type="match status" value="1"/>
</dbReference>
<evidence type="ECO:0000256" key="6">
    <source>
        <dbReference type="ARBA" id="ARBA00023157"/>
    </source>
</evidence>
<dbReference type="FunFam" id="2.60.120.10:FF:000124">
    <property type="entry name" value="Glycinin G5"/>
    <property type="match status" value="1"/>
</dbReference>
<name>A0A6A1W223_9ROSI</name>
<dbReference type="FunFam" id="2.60.120.10:FF:000073">
    <property type="entry name" value="Glycinin G1"/>
    <property type="match status" value="1"/>
</dbReference>
<comment type="subunit">
    <text evidence="7">Hexamer; each subunit is composed of an acidic and a basic chain derived from a single precursor and linked by a disulfide bond.</text>
</comment>
<dbReference type="CDD" id="cd02242">
    <property type="entry name" value="cupin_11S_legumin_N"/>
    <property type="match status" value="1"/>
</dbReference>
<dbReference type="SUPFAM" id="SSF51182">
    <property type="entry name" value="RmlC-like cupins"/>
    <property type="match status" value="1"/>
</dbReference>
<feature type="region of interest" description="Disordered" evidence="8">
    <location>
        <begin position="200"/>
        <end position="242"/>
    </location>
</feature>
<dbReference type="InterPro" id="IPR022379">
    <property type="entry name" value="11S_seedstore_CS"/>
</dbReference>
<comment type="similarity">
    <text evidence="2 7">Belongs to the 11S seed storage protein (globulins) family.</text>
</comment>
<evidence type="ECO:0000256" key="2">
    <source>
        <dbReference type="ARBA" id="ARBA00007178"/>
    </source>
</evidence>
<comment type="function">
    <text evidence="1 7">Seed storage protein.</text>
</comment>
<dbReference type="SMART" id="SM00835">
    <property type="entry name" value="Cupin_1"/>
    <property type="match status" value="2"/>
</dbReference>
<keyword evidence="6 7" id="KW-1015">Disulfide bond</keyword>
<feature type="signal peptide" evidence="7">
    <location>
        <begin position="1"/>
        <end position="22"/>
    </location>
</feature>
<evidence type="ECO:0000256" key="1">
    <source>
        <dbReference type="ARBA" id="ARBA00003839"/>
    </source>
</evidence>
<dbReference type="PRINTS" id="PR00439">
    <property type="entry name" value="11SGLOBULIN"/>
</dbReference>
<feature type="compositionally biased region" description="Basic and acidic residues" evidence="8">
    <location>
        <begin position="134"/>
        <end position="149"/>
    </location>
</feature>
<keyword evidence="11" id="KW-1185">Reference proteome</keyword>
<feature type="domain" description="Cupin type-1" evidence="9">
    <location>
        <begin position="47"/>
        <end position="262"/>
    </location>
</feature>
<reference evidence="10 11" key="1">
    <citation type="journal article" date="2019" name="Plant Biotechnol. J.">
        <title>The red bayberry genome and genetic basis of sex determination.</title>
        <authorList>
            <person name="Jia H.M."/>
            <person name="Jia H.J."/>
            <person name="Cai Q.L."/>
            <person name="Wang Y."/>
            <person name="Zhao H.B."/>
            <person name="Yang W.F."/>
            <person name="Wang G.Y."/>
            <person name="Li Y.H."/>
            <person name="Zhan D.L."/>
            <person name="Shen Y.T."/>
            <person name="Niu Q.F."/>
            <person name="Chang L."/>
            <person name="Qiu J."/>
            <person name="Zhao L."/>
            <person name="Xie H.B."/>
            <person name="Fu W.Y."/>
            <person name="Jin J."/>
            <person name="Li X.W."/>
            <person name="Jiao Y."/>
            <person name="Zhou C.C."/>
            <person name="Tu T."/>
            <person name="Chai C.Y."/>
            <person name="Gao J.L."/>
            <person name="Fan L.J."/>
            <person name="van de Weg E."/>
            <person name="Wang J.Y."/>
            <person name="Gao Z.S."/>
        </authorList>
    </citation>
    <scope>NUCLEOTIDE SEQUENCE [LARGE SCALE GENOMIC DNA]</scope>
    <source>
        <tissue evidence="10">Leaves</tissue>
    </source>
</reference>
<dbReference type="PANTHER" id="PTHR31189">
    <property type="entry name" value="OS03G0336100 PROTEIN-RELATED"/>
    <property type="match status" value="1"/>
</dbReference>
<feature type="region of interest" description="Disordered" evidence="8">
    <location>
        <begin position="120"/>
        <end position="149"/>
    </location>
</feature>
<proteinExistence type="inferred from homology"/>
<feature type="compositionally biased region" description="Basic and acidic residues" evidence="8">
    <location>
        <begin position="214"/>
        <end position="225"/>
    </location>
</feature>
<dbReference type="EMBL" id="RXIC02000021">
    <property type="protein sequence ID" value="KAB1219252.1"/>
    <property type="molecule type" value="Genomic_DNA"/>
</dbReference>
<dbReference type="GO" id="GO:0048316">
    <property type="term" value="P:seed development"/>
    <property type="evidence" value="ECO:0007669"/>
    <property type="project" value="UniProtKB-ARBA"/>
</dbReference>
<dbReference type="GO" id="GO:0045735">
    <property type="term" value="F:nutrient reservoir activity"/>
    <property type="evidence" value="ECO:0007669"/>
    <property type="project" value="UniProtKB-KW"/>
</dbReference>
<keyword evidence="4 7" id="KW-0758">Storage protein</keyword>
<dbReference type="InterPro" id="IPR006044">
    <property type="entry name" value="11S_seedstore_pln"/>
</dbReference>
<evidence type="ECO:0000259" key="9">
    <source>
        <dbReference type="SMART" id="SM00835"/>
    </source>
</evidence>
<evidence type="ECO:0000313" key="10">
    <source>
        <dbReference type="EMBL" id="KAB1219252.1"/>
    </source>
</evidence>
<feature type="domain" description="Cupin type-1" evidence="9">
    <location>
        <begin position="316"/>
        <end position="465"/>
    </location>
</feature>
<dbReference type="OrthoDB" id="1903982at2759"/>
<dbReference type="InterPro" id="IPR006045">
    <property type="entry name" value="Cupin_1"/>
</dbReference>
<feature type="chain" id="PRO_5025715177" evidence="7">
    <location>
        <begin position="23"/>
        <end position="487"/>
    </location>
</feature>
<sequence length="487" mass="55488">MAYSSLLSLSLCFLVVFRGCLAQIEQGSEQLQRRQQQHRFETECRLDSINPQEPTIRLESEAGLTEYWNPNDDQFQCAGVTLVRHNIQRRGLLLPSYSNAPQLIYVVQGTGLHGAAMPGCPETFESESSSQFRGEQRAQQRGRDQHQKVRQIREGDILAMPAGVAHWIYNDGESPLILVALLDTSNPANQLDENARKFYLAGNPHQRQQGGGQRLRDERERERWGRRQSRRGQQQQRGGNIFSGFDEEILADAFNIDSELARRMQNQNDQRGNIVRVEGELRVLSPQRQAREQEERIFGTRDNGLEETICTMRLRHNIADPQRADVYNPRGGRITSLNRLNLPILAYIRLSAERGVLYRNAIMAPHYNLNSHSVIYIIRGNGRLQIVGDYGQNVFDGQVQEGQALTVPQNFAVLKKAGNQGLEWVAFKTCDNAMINPLAGRLSTMRAIPVDVLMNSYRIDREEAKRLKFNREESTLFSSESASRRLD</sequence>
<accession>A0A6A1W223</accession>
<evidence type="ECO:0000256" key="4">
    <source>
        <dbReference type="ARBA" id="ARBA00022761"/>
    </source>
</evidence>
<keyword evidence="3 7" id="KW-0732">Signal</keyword>
<protein>
    <submittedName>
        <fullName evidence="10">11S globulin subunit beta</fullName>
    </submittedName>
</protein>
<evidence type="ECO:0000256" key="3">
    <source>
        <dbReference type="ARBA" id="ARBA00022729"/>
    </source>
</evidence>
<gene>
    <name evidence="10" type="ORF">CJ030_MR3G001265</name>
</gene>
<dbReference type="PANTHER" id="PTHR31189:SF48">
    <property type="entry name" value="LEGUMIN B"/>
    <property type="match status" value="1"/>
</dbReference>
<evidence type="ECO:0000256" key="5">
    <source>
        <dbReference type="ARBA" id="ARBA00023129"/>
    </source>
</evidence>
<keyword evidence="5 7" id="KW-0708">Seed storage protein</keyword>
<dbReference type="Pfam" id="PF00190">
    <property type="entry name" value="Cupin_1"/>
    <property type="match status" value="2"/>
</dbReference>
<dbReference type="Proteomes" id="UP000516437">
    <property type="component" value="Chromosome 3"/>
</dbReference>